<dbReference type="CDD" id="cd08054">
    <property type="entry name" value="gp6"/>
    <property type="match status" value="1"/>
</dbReference>
<evidence type="ECO:0000313" key="1">
    <source>
        <dbReference type="EMBL" id="MDX5982658.1"/>
    </source>
</evidence>
<reference evidence="1 2" key="1">
    <citation type="submission" date="2023-11" db="EMBL/GenBank/DDBJ databases">
        <title>MicrobeMod: A computational toolkit for identifying prokaryotic methylation and restriction-modification with nanopore sequencing.</title>
        <authorList>
            <person name="Crits-Christoph A."/>
            <person name="Kang S.C."/>
            <person name="Lee H."/>
            <person name="Ostrov N."/>
        </authorList>
    </citation>
    <scope>NUCLEOTIDE SEQUENCE [LARGE SCALE GENOMIC DNA]</scope>
    <source>
        <strain evidence="1 2">ATCC 14820</strain>
    </source>
</reference>
<organism evidence="1 2">
    <name type="scientific">Sphingomonas echinoides</name>
    <dbReference type="NCBI Taxonomy" id="59803"/>
    <lineage>
        <taxon>Bacteria</taxon>
        <taxon>Pseudomonadati</taxon>
        <taxon>Pseudomonadota</taxon>
        <taxon>Alphaproteobacteria</taxon>
        <taxon>Sphingomonadales</taxon>
        <taxon>Sphingomonadaceae</taxon>
        <taxon>Sphingomonas</taxon>
    </lineage>
</organism>
<evidence type="ECO:0000313" key="2">
    <source>
        <dbReference type="Proteomes" id="UP001279660"/>
    </source>
</evidence>
<proteinExistence type="predicted"/>
<keyword evidence="2" id="KW-1185">Reference proteome</keyword>
<dbReference type="Gene3D" id="1.10.3230.30">
    <property type="entry name" value="Phage gp6-like head-tail connector protein"/>
    <property type="match status" value="1"/>
</dbReference>
<dbReference type="Proteomes" id="UP001279660">
    <property type="component" value="Unassembled WGS sequence"/>
</dbReference>
<dbReference type="EMBL" id="JAWXXV010000001">
    <property type="protein sequence ID" value="MDX5982658.1"/>
    <property type="molecule type" value="Genomic_DNA"/>
</dbReference>
<dbReference type="RefSeq" id="WP_010406297.1">
    <property type="nucleotide sequence ID" value="NZ_JAWXXV010000001.1"/>
</dbReference>
<evidence type="ECO:0008006" key="3">
    <source>
        <dbReference type="Google" id="ProtNLM"/>
    </source>
</evidence>
<protein>
    <recommendedName>
        <fullName evidence="3">PhiE125 gp8 family phage protein</fullName>
    </recommendedName>
</protein>
<comment type="caution">
    <text evidence="1">The sequence shown here is derived from an EMBL/GenBank/DDBJ whole genome shotgun (WGS) entry which is preliminary data.</text>
</comment>
<sequence length="186" mass="19009">MIETDGPGVVTLGEEDRALAVAAVKAVLRVASDDEDALIAAFAETALGLAEQFLGMVLIARGLRVPVAVPGAWHALGVAPVSAITGVETVAGVALAADAFAIDIDAAGEGWVRIVQAAGVTSVMVLARAGLAEGWAGLPAPIRQGVVLLAAHLFEQREASVAPPTAITALWRPFRRIALRPTAHAC</sequence>
<accession>A0ABU4PHV9</accession>
<dbReference type="NCBIfam" id="TIGR02215">
    <property type="entry name" value="phage_chp_gp8"/>
    <property type="match status" value="1"/>
</dbReference>
<gene>
    <name evidence="1" type="ORF">SIL82_00165</name>
</gene>
<dbReference type="InterPro" id="IPR011738">
    <property type="entry name" value="Phage_CHP"/>
</dbReference>
<name>A0ABU4PHV9_9SPHN</name>